<proteinExistence type="predicted"/>
<reference evidence="1 2" key="1">
    <citation type="submission" date="2019-01" db="EMBL/GenBank/DDBJ databases">
        <title>Sequencing of cultivated peanut Arachis hypogaea provides insights into genome evolution and oil improvement.</title>
        <authorList>
            <person name="Chen X."/>
        </authorList>
    </citation>
    <scope>NUCLEOTIDE SEQUENCE [LARGE SCALE GENOMIC DNA]</scope>
    <source>
        <strain evidence="2">cv. Fuhuasheng</strain>
        <tissue evidence="1">Leaves</tissue>
    </source>
</reference>
<organism evidence="1 2">
    <name type="scientific">Arachis hypogaea</name>
    <name type="common">Peanut</name>
    <dbReference type="NCBI Taxonomy" id="3818"/>
    <lineage>
        <taxon>Eukaryota</taxon>
        <taxon>Viridiplantae</taxon>
        <taxon>Streptophyta</taxon>
        <taxon>Embryophyta</taxon>
        <taxon>Tracheophyta</taxon>
        <taxon>Spermatophyta</taxon>
        <taxon>Magnoliopsida</taxon>
        <taxon>eudicotyledons</taxon>
        <taxon>Gunneridae</taxon>
        <taxon>Pentapetalae</taxon>
        <taxon>rosids</taxon>
        <taxon>fabids</taxon>
        <taxon>Fabales</taxon>
        <taxon>Fabaceae</taxon>
        <taxon>Papilionoideae</taxon>
        <taxon>50 kb inversion clade</taxon>
        <taxon>dalbergioids sensu lato</taxon>
        <taxon>Dalbergieae</taxon>
        <taxon>Pterocarpus clade</taxon>
        <taxon>Arachis</taxon>
    </lineage>
</organism>
<dbReference type="EMBL" id="SDMP01000004">
    <property type="protein sequence ID" value="RYR60874.1"/>
    <property type="molecule type" value="Genomic_DNA"/>
</dbReference>
<accession>A0A445DCG5</accession>
<dbReference type="Proteomes" id="UP000289738">
    <property type="component" value="Chromosome A04"/>
</dbReference>
<dbReference type="AlphaFoldDB" id="A0A445DCG5"/>
<gene>
    <name evidence="1" type="ORF">Ahy_A04g017949</name>
</gene>
<keyword evidence="2" id="KW-1185">Reference proteome</keyword>
<evidence type="ECO:0008006" key="3">
    <source>
        <dbReference type="Google" id="ProtNLM"/>
    </source>
</evidence>
<sequence length="103" mass="12250">MGEISWTKNWSWSRSWEKNSINPEFAKFKNKGPKSLDRLEQCFKDIIATGYDIWAPSKDQNFESGGDINYTNELFEKDIFNYIVVQNPTREKRKKTHLKNELE</sequence>
<protein>
    <recommendedName>
        <fullName evidence="3">Myb/SANT-like domain-containing protein</fullName>
    </recommendedName>
</protein>
<comment type="caution">
    <text evidence="1">The sequence shown here is derived from an EMBL/GenBank/DDBJ whole genome shotgun (WGS) entry which is preliminary data.</text>
</comment>
<evidence type="ECO:0000313" key="1">
    <source>
        <dbReference type="EMBL" id="RYR60874.1"/>
    </source>
</evidence>
<evidence type="ECO:0000313" key="2">
    <source>
        <dbReference type="Proteomes" id="UP000289738"/>
    </source>
</evidence>
<name>A0A445DCG5_ARAHY</name>